<dbReference type="Gramene" id="OB01G27740.1">
    <property type="protein sequence ID" value="OB01G27740.1"/>
    <property type="gene ID" value="OB01G27740"/>
</dbReference>
<keyword evidence="2" id="KW-1185">Reference proteome</keyword>
<dbReference type="AlphaFoldDB" id="J3L0L8"/>
<reference evidence="1" key="1">
    <citation type="journal article" date="2013" name="Nat. Commun.">
        <title>Whole-genome sequencing of Oryza brachyantha reveals mechanisms underlying Oryza genome evolution.</title>
        <authorList>
            <person name="Chen J."/>
            <person name="Huang Q."/>
            <person name="Gao D."/>
            <person name="Wang J."/>
            <person name="Lang Y."/>
            <person name="Liu T."/>
            <person name="Li B."/>
            <person name="Bai Z."/>
            <person name="Luis Goicoechea J."/>
            <person name="Liang C."/>
            <person name="Chen C."/>
            <person name="Zhang W."/>
            <person name="Sun S."/>
            <person name="Liao Y."/>
            <person name="Zhang X."/>
            <person name="Yang L."/>
            <person name="Song C."/>
            <person name="Wang M."/>
            <person name="Shi J."/>
            <person name="Liu G."/>
            <person name="Liu J."/>
            <person name="Zhou H."/>
            <person name="Zhou W."/>
            <person name="Yu Q."/>
            <person name="An N."/>
            <person name="Chen Y."/>
            <person name="Cai Q."/>
            <person name="Wang B."/>
            <person name="Liu B."/>
            <person name="Min J."/>
            <person name="Huang Y."/>
            <person name="Wu H."/>
            <person name="Li Z."/>
            <person name="Zhang Y."/>
            <person name="Yin Y."/>
            <person name="Song W."/>
            <person name="Jiang J."/>
            <person name="Jackson S.A."/>
            <person name="Wing R.A."/>
            <person name="Wang J."/>
            <person name="Chen M."/>
        </authorList>
    </citation>
    <scope>NUCLEOTIDE SEQUENCE [LARGE SCALE GENOMIC DNA]</scope>
    <source>
        <strain evidence="1">cv. IRGC 101232</strain>
    </source>
</reference>
<evidence type="ECO:0000313" key="1">
    <source>
        <dbReference type="EnsemblPlants" id="OB01G27740.1"/>
    </source>
</evidence>
<proteinExistence type="predicted"/>
<accession>J3L0L8</accession>
<organism evidence="1">
    <name type="scientific">Oryza brachyantha</name>
    <name type="common">malo sina</name>
    <dbReference type="NCBI Taxonomy" id="4533"/>
    <lineage>
        <taxon>Eukaryota</taxon>
        <taxon>Viridiplantae</taxon>
        <taxon>Streptophyta</taxon>
        <taxon>Embryophyta</taxon>
        <taxon>Tracheophyta</taxon>
        <taxon>Spermatophyta</taxon>
        <taxon>Magnoliopsida</taxon>
        <taxon>Liliopsida</taxon>
        <taxon>Poales</taxon>
        <taxon>Poaceae</taxon>
        <taxon>BOP clade</taxon>
        <taxon>Oryzoideae</taxon>
        <taxon>Oryzeae</taxon>
        <taxon>Oryzinae</taxon>
        <taxon>Oryza</taxon>
    </lineage>
</organism>
<dbReference type="Proteomes" id="UP000006038">
    <property type="component" value="Chromosome 1"/>
</dbReference>
<sequence>NQLIEAAVEAKEGFSRIFLEPVNNQQKEIRVHEESSVLTESEGIRGVFYPDVEPIESVEQEYMVESEGTQVMNDN</sequence>
<dbReference type="EnsemblPlants" id="OB01G27740.1">
    <property type="protein sequence ID" value="OB01G27740.1"/>
    <property type="gene ID" value="OB01G27740"/>
</dbReference>
<evidence type="ECO:0000313" key="2">
    <source>
        <dbReference type="Proteomes" id="UP000006038"/>
    </source>
</evidence>
<dbReference type="HOGENOM" id="CLU_2678277_0_0_1"/>
<name>J3L0L8_ORYBR</name>
<reference evidence="1" key="2">
    <citation type="submission" date="2013-04" db="UniProtKB">
        <authorList>
            <consortium name="EnsemblPlants"/>
        </authorList>
    </citation>
    <scope>IDENTIFICATION</scope>
</reference>
<protein>
    <submittedName>
        <fullName evidence="1">Uncharacterized protein</fullName>
    </submittedName>
</protein>